<name>B9R6Q3_RICCO</name>
<reference evidence="2" key="1">
    <citation type="journal article" date="2010" name="Nat. Biotechnol.">
        <title>Draft genome sequence of the oilseed species Ricinus communis.</title>
        <authorList>
            <person name="Chan A.P."/>
            <person name="Crabtree J."/>
            <person name="Zhao Q."/>
            <person name="Lorenzi H."/>
            <person name="Orvis J."/>
            <person name="Puiu D."/>
            <person name="Melake-Berhan A."/>
            <person name="Jones K.M."/>
            <person name="Redman J."/>
            <person name="Chen G."/>
            <person name="Cahoon E.B."/>
            <person name="Gedil M."/>
            <person name="Stanke M."/>
            <person name="Haas B.J."/>
            <person name="Wortman J.R."/>
            <person name="Fraser-Liggett C.M."/>
            <person name="Ravel J."/>
            <person name="Rabinowicz P.D."/>
        </authorList>
    </citation>
    <scope>NUCLEOTIDE SEQUENCE [LARGE SCALE GENOMIC DNA]</scope>
    <source>
        <strain evidence="2">cv. Hale</strain>
    </source>
</reference>
<gene>
    <name evidence="1" type="ORF">RCOM_1583980</name>
</gene>
<dbReference type="AlphaFoldDB" id="B9R6Q3"/>
<dbReference type="InParanoid" id="B9R6Q3"/>
<keyword evidence="2" id="KW-1185">Reference proteome</keyword>
<sequence length="65" mass="7403">MAVVGAVGHLGGREREFMVEIRFRVMVTNRLMVVGAVSTSHSSGKKEERKKKKKKKFLMELENII</sequence>
<organism evidence="1 2">
    <name type="scientific">Ricinus communis</name>
    <name type="common">Castor bean</name>
    <dbReference type="NCBI Taxonomy" id="3988"/>
    <lineage>
        <taxon>Eukaryota</taxon>
        <taxon>Viridiplantae</taxon>
        <taxon>Streptophyta</taxon>
        <taxon>Embryophyta</taxon>
        <taxon>Tracheophyta</taxon>
        <taxon>Spermatophyta</taxon>
        <taxon>Magnoliopsida</taxon>
        <taxon>eudicotyledons</taxon>
        <taxon>Gunneridae</taxon>
        <taxon>Pentapetalae</taxon>
        <taxon>rosids</taxon>
        <taxon>fabids</taxon>
        <taxon>Malpighiales</taxon>
        <taxon>Euphorbiaceae</taxon>
        <taxon>Acalyphoideae</taxon>
        <taxon>Acalypheae</taxon>
        <taxon>Ricinus</taxon>
    </lineage>
</organism>
<evidence type="ECO:0000313" key="1">
    <source>
        <dbReference type="EMBL" id="EEF52183.1"/>
    </source>
</evidence>
<protein>
    <submittedName>
        <fullName evidence="1">Uncharacterized protein</fullName>
    </submittedName>
</protein>
<dbReference type="Proteomes" id="UP000008311">
    <property type="component" value="Unassembled WGS sequence"/>
</dbReference>
<proteinExistence type="predicted"/>
<accession>B9R6Q3</accession>
<dbReference type="EMBL" id="EQ973772">
    <property type="protein sequence ID" value="EEF52183.1"/>
    <property type="molecule type" value="Genomic_DNA"/>
</dbReference>
<evidence type="ECO:0000313" key="2">
    <source>
        <dbReference type="Proteomes" id="UP000008311"/>
    </source>
</evidence>